<feature type="region of interest" description="Disordered" evidence="1">
    <location>
        <begin position="440"/>
        <end position="467"/>
    </location>
</feature>
<protein>
    <submittedName>
        <fullName evidence="3">Uncharacterized protein</fullName>
    </submittedName>
</protein>
<accession>A0A851GRG0</accession>
<sequence>MHPIKTVCLISALLATTTMALPVSVTDWVKIFDGYSNATLNNADTASPSITNAKKSSLVAPITPVTLLDGDRLTLTGTMTVNGSLNSSSFRFGIYDAPDPLPASGTGDGYLGIAYYNQDGIQKISPTTQTHPFTGTVSEIQNHSTTGTYVPNSPVSYSLSIVRDGDDLTITASITQTGGASPFSSTASGSYTPSSAADYFFDTVALLHTDGFDNQEAFYSNIQIEYTPESSPISHWKTWNNITTVSSDLNTEHPTFGDGSADNADGLWYAGKFDTPVTLEVGEMLTVSATINLTGGVDAGHGDFRLGVYNDGGQFDATPSSGENWSAGYFIVPGSELYQMRTNGAFISTGGDAVDLNADKTNEGVFRGSHTEDYIYSMSITRDSATSVDIVSRLTRNESAYEQVYTKNNLTTSNFTFTTMGGSFGGSLNLDQATYSNARYQVSSAPEPEPGSEDSDEDGMPDTYEFLFGFDPDVDDAASSADSDALSNLEEYLGADGVANTGDETSPVLADTDGDGVDDDDEITAGTDPNSPEAGSADRLFGVDFNRSDAYASPSQSLFRTIAGSTDQASNANSYAKTIGSYTVTVSQPDSEKLEFRGANSDSTRAIPGGDVSCSFLVSDFIATRKGSIRVTMANLPAGDYFFRSYHLDSYTGAGFAFAQGSSTETPNTISVSKGGATLHSVQPTTLGSDGLNTTFISNAQVPRIGCSFSHDGSGPLVLDFDASLSNGSDQFLFLNGFELYLIKP</sequence>
<comment type="caution">
    <text evidence="3">The sequence shown here is derived from an EMBL/GenBank/DDBJ whole genome shotgun (WGS) entry which is preliminary data.</text>
</comment>
<feature type="chain" id="PRO_5033024860" evidence="2">
    <location>
        <begin position="21"/>
        <end position="745"/>
    </location>
</feature>
<keyword evidence="2" id="KW-0732">Signal</keyword>
<feature type="signal peptide" evidence="2">
    <location>
        <begin position="1"/>
        <end position="20"/>
    </location>
</feature>
<feature type="region of interest" description="Disordered" evidence="1">
    <location>
        <begin position="497"/>
        <end position="539"/>
    </location>
</feature>
<evidence type="ECO:0000313" key="3">
    <source>
        <dbReference type="EMBL" id="NWK57597.1"/>
    </source>
</evidence>
<keyword evidence="4" id="KW-1185">Reference proteome</keyword>
<evidence type="ECO:0000313" key="4">
    <source>
        <dbReference type="Proteomes" id="UP000557872"/>
    </source>
</evidence>
<evidence type="ECO:0000256" key="2">
    <source>
        <dbReference type="SAM" id="SignalP"/>
    </source>
</evidence>
<gene>
    <name evidence="3" type="ORF">HW115_18405</name>
</gene>
<proteinExistence type="predicted"/>
<reference evidence="3 4" key="1">
    <citation type="submission" date="2020-07" db="EMBL/GenBank/DDBJ databases">
        <title>Roseicoccus Jingziensis gen. nov., sp. nov., isolated from coastal seawater.</title>
        <authorList>
            <person name="Feng X."/>
        </authorList>
    </citation>
    <scope>NUCLEOTIDE SEQUENCE [LARGE SCALE GENOMIC DNA]</scope>
    <source>
        <strain evidence="3 4">N1E253</strain>
    </source>
</reference>
<dbReference type="RefSeq" id="WP_178934872.1">
    <property type="nucleotide sequence ID" value="NZ_JACBAZ010000016.1"/>
</dbReference>
<dbReference type="EMBL" id="JACBAZ010000016">
    <property type="protein sequence ID" value="NWK57597.1"/>
    <property type="molecule type" value="Genomic_DNA"/>
</dbReference>
<feature type="compositionally biased region" description="Acidic residues" evidence="1">
    <location>
        <begin position="512"/>
        <end position="523"/>
    </location>
</feature>
<dbReference type="AlphaFoldDB" id="A0A851GRG0"/>
<evidence type="ECO:0000256" key="1">
    <source>
        <dbReference type="SAM" id="MobiDB-lite"/>
    </source>
</evidence>
<feature type="compositionally biased region" description="Acidic residues" evidence="1">
    <location>
        <begin position="450"/>
        <end position="460"/>
    </location>
</feature>
<organism evidence="3 4">
    <name type="scientific">Oceaniferula marina</name>
    <dbReference type="NCBI Taxonomy" id="2748318"/>
    <lineage>
        <taxon>Bacteria</taxon>
        <taxon>Pseudomonadati</taxon>
        <taxon>Verrucomicrobiota</taxon>
        <taxon>Verrucomicrobiia</taxon>
        <taxon>Verrucomicrobiales</taxon>
        <taxon>Verrucomicrobiaceae</taxon>
        <taxon>Oceaniferula</taxon>
    </lineage>
</organism>
<dbReference type="Proteomes" id="UP000557872">
    <property type="component" value="Unassembled WGS sequence"/>
</dbReference>
<name>A0A851GRG0_9BACT</name>